<feature type="region of interest" description="Disordered" evidence="1">
    <location>
        <begin position="454"/>
        <end position="648"/>
    </location>
</feature>
<proteinExistence type="predicted"/>
<feature type="region of interest" description="Disordered" evidence="1">
    <location>
        <begin position="1149"/>
        <end position="1256"/>
    </location>
</feature>
<feature type="compositionally biased region" description="Basic and acidic residues" evidence="1">
    <location>
        <begin position="1064"/>
        <end position="1079"/>
    </location>
</feature>
<feature type="compositionally biased region" description="Low complexity" evidence="1">
    <location>
        <begin position="1212"/>
        <end position="1234"/>
    </location>
</feature>
<feature type="compositionally biased region" description="Basic and acidic residues" evidence="1">
    <location>
        <begin position="465"/>
        <end position="518"/>
    </location>
</feature>
<feature type="compositionally biased region" description="Low complexity" evidence="1">
    <location>
        <begin position="182"/>
        <end position="191"/>
    </location>
</feature>
<protein>
    <submittedName>
        <fullName evidence="2">Uncharacterized protein</fullName>
    </submittedName>
</protein>
<feature type="compositionally biased region" description="Polar residues" evidence="1">
    <location>
        <begin position="1171"/>
        <end position="1180"/>
    </location>
</feature>
<feature type="compositionally biased region" description="Basic and acidic residues" evidence="1">
    <location>
        <begin position="302"/>
        <end position="321"/>
    </location>
</feature>
<feature type="compositionally biased region" description="Basic and acidic residues" evidence="1">
    <location>
        <begin position="167"/>
        <end position="180"/>
    </location>
</feature>
<feature type="compositionally biased region" description="Basic and acidic residues" evidence="1">
    <location>
        <begin position="689"/>
        <end position="721"/>
    </location>
</feature>
<feature type="region of interest" description="Disordered" evidence="1">
    <location>
        <begin position="75"/>
        <end position="118"/>
    </location>
</feature>
<feature type="compositionally biased region" description="Basic and acidic residues" evidence="1">
    <location>
        <begin position="333"/>
        <end position="344"/>
    </location>
</feature>
<feature type="region of interest" description="Disordered" evidence="1">
    <location>
        <begin position="1530"/>
        <end position="1576"/>
    </location>
</feature>
<feature type="compositionally biased region" description="Polar residues" evidence="1">
    <location>
        <begin position="192"/>
        <end position="212"/>
    </location>
</feature>
<gene>
    <name evidence="2" type="ORF">NP233_g9545</name>
</gene>
<keyword evidence="3" id="KW-1185">Reference proteome</keyword>
<dbReference type="Proteomes" id="UP001213000">
    <property type="component" value="Unassembled WGS sequence"/>
</dbReference>
<feature type="region of interest" description="Disordered" evidence="1">
    <location>
        <begin position="1294"/>
        <end position="1313"/>
    </location>
</feature>
<reference evidence="2" key="1">
    <citation type="submission" date="2022-07" db="EMBL/GenBank/DDBJ databases">
        <title>Genome Sequence of Leucocoprinus birnbaumii.</title>
        <authorList>
            <person name="Buettner E."/>
        </authorList>
    </citation>
    <scope>NUCLEOTIDE SEQUENCE</scope>
    <source>
        <strain evidence="2">VT141</strain>
    </source>
</reference>
<feature type="region of interest" description="Disordered" evidence="1">
    <location>
        <begin position="155"/>
        <end position="430"/>
    </location>
</feature>
<sequence length="1576" mass="170242">MVTPHIHSTLIDWNKLTHRLLTSTFRSGKVIQPQPRTAALQTTNLQKEGIKPSGKPAWGNVKPPSVPPIMTSQDFPTAAEVAQASATRKSKTDDQKSTPESASTVKHRLEEEADTFRGVHLDPNAHHWDEMEEDNDDFLGGVIEFGDGRQYKVEATEPSSDQNQPVNKEDRFVDDFDRSWPKSKPSPTSSTRDFTVTSPALSSRGTSQQSAQDHGHPQLFNERSNRLEPYSNHGPRTGQQPTFQNRRGSYNDGSTSPVEFRKGVQLLQKSGPSNGELPPRPPRGERTNGAPPLRGGFSGRDGGSRRDHPPSPRMTRSDWGHPHAMAPSTSLQGRDREERGRRSDMGPPPVPMHATRRTSQESASGRRQLPPHLSPNMPLPRRLPSQDSSSRFGPAMPTSPTHSQRMGQAPPSPALSHTSLKSTSAFSAAMSPGSAAIALPGGVTADLNEVTKDLMQNAAQRAKARKVEEEREREAQKERARLKAAELEEKMKEKEEKERREKEEEDEKTKTKEREKEAVAFIESAVDGVKPPPPIQDRQSSIDATSTSLPKNLPRRPPSQRGQQRRVSAETGPGASSGPGARRASFGIGTRAAPVDAPSPASQVDSWRTKASPLPPLPPKQNQPRTSWVPAPVTSDQQQSMPTPAPPAATLVVAPSALDHVADIAEGSMTDLEVVDFSKMGEFVDGSSEEGKGEKEKETEVKDVESEKKSLEAESATKQDAELGNNKVRPTASDFFEDKSSTTGAPAKVVENVWRRKTSASVALQGDEKEKEKEKVVVVKEETTLRASSSAPVVSSTTATASPPHPSHQHPRMRLNAEASMSALDDVMSRIKGAIDGMQASGAASKENRPPEPEQQQQHHHHHHPHHTHQPPPRTSYQQPPSSSTIPTKPHRERWQPAPTPSHIQQQQKAAEEKLEALRESLSTSSDPLYTPPPTSPSSLTSTTPAAPPVHLPDISHKIEPIPRKQQAGFSRPPIPPRFDVLSFEPPVHGMNKREFTVRGLSVLDPSIILVVGMGTVLEGQEGFGKGGNADGAISWRKSGGPTPVSAKGEELEKQQTESVSDVSPKEESSSEHQTREDSSAVGTAGSSTARTATTRQQPKMMPAGSAVAFIRDSRIDVVEADPKPLVNFIVSSELDEPVVEMFSAVSVASNGSSLEAEKEKSSKMEGAVPLSSNVSTSSMDGMKAVPEPSSVQSTSSVGRFKVPENKSVEDSASTRSISSGPSSSHHSTTSTSTPWGRTSLSVPIKDPGNVRAPDPEHLKAVWSQPNKADLNPVNSLEGIADDLTSVPFSIQDVKSEDGETPPPALPPTTSRMSLHEVTKAFQKVPSSSSSSSANNRNPISPPSNSNNHTPTTTRSPYAYSPMPPNAMRLPHSAYEQHYSPMHSPSPTVIYPHQLTSSPVPSRMPVNGHAHPAPMYQAPVWIPQSSTPGNPGAIMRPMMSPYPTHMMPYGTPAYGHPMATMPTPQPQPPVGTNNAAVGAGRGRGVPMHMSPAMAHAHAHTHPGAAMYAGSPVMMHMQPVPHNAAYMGIPPQPGATATPGRGQQRTDVSQPHNHAQSTVNHQHSHQTFTPGYIRSTW</sequence>
<evidence type="ECO:0000256" key="1">
    <source>
        <dbReference type="SAM" id="MobiDB-lite"/>
    </source>
</evidence>
<feature type="compositionally biased region" description="Polar residues" evidence="1">
    <location>
        <begin position="875"/>
        <end position="887"/>
    </location>
</feature>
<feature type="compositionally biased region" description="Polar residues" evidence="1">
    <location>
        <begin position="1540"/>
        <end position="1576"/>
    </location>
</feature>
<feature type="compositionally biased region" description="Low complexity" evidence="1">
    <location>
        <begin position="787"/>
        <end position="802"/>
    </location>
</feature>
<feature type="compositionally biased region" description="Low complexity" evidence="1">
    <location>
        <begin position="1326"/>
        <end position="1357"/>
    </location>
</feature>
<feature type="region of interest" description="Disordered" evidence="1">
    <location>
        <begin position="1320"/>
        <end position="1365"/>
    </location>
</feature>
<feature type="region of interest" description="Disordered" evidence="1">
    <location>
        <begin position="1029"/>
        <end position="1104"/>
    </location>
</feature>
<dbReference type="EMBL" id="JANIEX010000864">
    <property type="protein sequence ID" value="KAJ3562478.1"/>
    <property type="molecule type" value="Genomic_DNA"/>
</dbReference>
<name>A0AAD5VK91_9AGAR</name>
<feature type="compositionally biased region" description="Basic and acidic residues" evidence="1">
    <location>
        <begin position="910"/>
        <end position="919"/>
    </location>
</feature>
<feature type="compositionally biased region" description="Low complexity" evidence="1">
    <location>
        <begin position="1080"/>
        <end position="1096"/>
    </location>
</feature>
<feature type="compositionally biased region" description="Polar residues" evidence="1">
    <location>
        <begin position="537"/>
        <end position="550"/>
    </location>
</feature>
<evidence type="ECO:0000313" key="3">
    <source>
        <dbReference type="Proteomes" id="UP001213000"/>
    </source>
</evidence>
<accession>A0AAD5VK91</accession>
<feature type="compositionally biased region" description="Basic and acidic residues" evidence="1">
    <location>
        <begin position="107"/>
        <end position="118"/>
    </location>
</feature>
<feature type="compositionally biased region" description="Polar residues" evidence="1">
    <location>
        <begin position="157"/>
        <end position="166"/>
    </location>
</feature>
<feature type="compositionally biased region" description="Basic residues" evidence="1">
    <location>
        <begin position="858"/>
        <end position="869"/>
    </location>
</feature>
<feature type="compositionally biased region" description="Polar residues" evidence="1">
    <location>
        <begin position="237"/>
        <end position="257"/>
    </location>
</feature>
<feature type="region of interest" description="Disordered" evidence="1">
    <location>
        <begin position="782"/>
        <end position="955"/>
    </location>
</feature>
<comment type="caution">
    <text evidence="2">The sequence shown here is derived from an EMBL/GenBank/DDBJ whole genome shotgun (WGS) entry which is preliminary data.</text>
</comment>
<organism evidence="2 3">
    <name type="scientific">Leucocoprinus birnbaumii</name>
    <dbReference type="NCBI Taxonomy" id="56174"/>
    <lineage>
        <taxon>Eukaryota</taxon>
        <taxon>Fungi</taxon>
        <taxon>Dikarya</taxon>
        <taxon>Basidiomycota</taxon>
        <taxon>Agaricomycotina</taxon>
        <taxon>Agaricomycetes</taxon>
        <taxon>Agaricomycetidae</taxon>
        <taxon>Agaricales</taxon>
        <taxon>Agaricineae</taxon>
        <taxon>Agaricaceae</taxon>
        <taxon>Leucocoprinus</taxon>
    </lineage>
</organism>
<feature type="compositionally biased region" description="Polar residues" evidence="1">
    <location>
        <begin position="415"/>
        <end position="426"/>
    </location>
</feature>
<evidence type="ECO:0000313" key="2">
    <source>
        <dbReference type="EMBL" id="KAJ3562478.1"/>
    </source>
</evidence>
<feature type="region of interest" description="Disordered" evidence="1">
    <location>
        <begin position="683"/>
        <end position="747"/>
    </location>
</feature>